<evidence type="ECO:0000313" key="9">
    <source>
        <dbReference type="EMBL" id="RGR73124.1"/>
    </source>
</evidence>
<dbReference type="GO" id="GO:0000287">
    <property type="term" value="F:magnesium ion binding"/>
    <property type="evidence" value="ECO:0007669"/>
    <property type="project" value="UniProtKB-UniRule"/>
</dbReference>
<keyword evidence="10" id="KW-1185">Reference proteome</keyword>
<dbReference type="InterPro" id="IPR006124">
    <property type="entry name" value="Metalloenzyme"/>
</dbReference>
<dbReference type="NCBIfam" id="NF003766">
    <property type="entry name" value="PRK05362.1"/>
    <property type="match status" value="1"/>
</dbReference>
<feature type="binding site" evidence="6">
    <location>
        <position position="342"/>
    </location>
    <ligand>
        <name>Mn(2+)</name>
        <dbReference type="ChEBI" id="CHEBI:29035"/>
        <label>2</label>
    </ligand>
</feature>
<feature type="binding site" evidence="6">
    <location>
        <position position="289"/>
    </location>
    <ligand>
        <name>Mn(2+)</name>
        <dbReference type="ChEBI" id="CHEBI:29035"/>
        <label>2</label>
    </ligand>
</feature>
<evidence type="ECO:0000256" key="6">
    <source>
        <dbReference type="HAMAP-Rule" id="MF_00740"/>
    </source>
</evidence>
<comment type="function">
    <text evidence="6">Isomerase that catalyzes the conversion of deoxy-ribose 1-phosphate (dRib-1-P) and ribose 1-phosphate (Rib-1-P) to deoxy-ribose 5-phosphate (dRib-5-P) and ribose 5-phosphate (Rib-5-P), respectively.</text>
</comment>
<reference evidence="9 10" key="1">
    <citation type="submission" date="2018-08" db="EMBL/GenBank/DDBJ databases">
        <title>A genome reference for cultivated species of the human gut microbiota.</title>
        <authorList>
            <person name="Zou Y."/>
            <person name="Xue W."/>
            <person name="Luo G."/>
        </authorList>
    </citation>
    <scope>NUCLEOTIDE SEQUENCE [LARGE SCALE GENOMIC DNA]</scope>
    <source>
        <strain evidence="9 10">AF24-29</strain>
    </source>
</reference>
<evidence type="ECO:0000256" key="3">
    <source>
        <dbReference type="ARBA" id="ARBA00022723"/>
    </source>
</evidence>
<dbReference type="HAMAP" id="MF_00740">
    <property type="entry name" value="Phosphopentomut"/>
    <property type="match status" value="1"/>
</dbReference>
<comment type="catalytic activity">
    <reaction evidence="6">
        <text>2-deoxy-alpha-D-ribose 1-phosphate = 2-deoxy-D-ribose 5-phosphate</text>
        <dbReference type="Rhea" id="RHEA:27658"/>
        <dbReference type="ChEBI" id="CHEBI:57259"/>
        <dbReference type="ChEBI" id="CHEBI:62877"/>
        <dbReference type="EC" id="5.4.2.7"/>
    </reaction>
</comment>
<dbReference type="PIRSF" id="PIRSF001491">
    <property type="entry name" value="Ppentomutase"/>
    <property type="match status" value="1"/>
</dbReference>
<dbReference type="Gene3D" id="3.40.720.10">
    <property type="entry name" value="Alkaline Phosphatase, subunit A"/>
    <property type="match status" value="1"/>
</dbReference>
<dbReference type="Proteomes" id="UP000284178">
    <property type="component" value="Unassembled WGS sequence"/>
</dbReference>
<keyword evidence="2 6" id="KW-0963">Cytoplasm</keyword>
<dbReference type="Pfam" id="PF01676">
    <property type="entry name" value="Metalloenzyme"/>
    <property type="match status" value="1"/>
</dbReference>
<protein>
    <recommendedName>
        <fullName evidence="6 7">Phosphopentomutase</fullName>
        <ecNumber evidence="6 7">5.4.2.7</ecNumber>
    </recommendedName>
    <alternativeName>
        <fullName evidence="6">Phosphodeoxyribomutase</fullName>
    </alternativeName>
</protein>
<evidence type="ECO:0000256" key="7">
    <source>
        <dbReference type="NCBIfam" id="TIGR01696"/>
    </source>
</evidence>
<dbReference type="GO" id="GO:0006015">
    <property type="term" value="P:5-phosphoribose 1-diphosphate biosynthetic process"/>
    <property type="evidence" value="ECO:0007669"/>
    <property type="project" value="UniProtKB-UniPathway"/>
</dbReference>
<comment type="cofactor">
    <cofactor evidence="6">
        <name>Mn(2+)</name>
        <dbReference type="ChEBI" id="CHEBI:29035"/>
    </cofactor>
    <text evidence="6">Binds 2 manganese ions.</text>
</comment>
<keyword evidence="3 6" id="KW-0479">Metal-binding</keyword>
<dbReference type="PANTHER" id="PTHR21110:SF0">
    <property type="entry name" value="PHOSPHOPENTOMUTASE"/>
    <property type="match status" value="1"/>
</dbReference>
<feature type="domain" description="Metalloenzyme" evidence="8">
    <location>
        <begin position="6"/>
        <end position="382"/>
    </location>
</feature>
<feature type="binding site" evidence="6">
    <location>
        <position position="14"/>
    </location>
    <ligand>
        <name>Mn(2+)</name>
        <dbReference type="ChEBI" id="CHEBI:29035"/>
        <label>1</label>
    </ligand>
</feature>
<dbReference type="PANTHER" id="PTHR21110">
    <property type="entry name" value="PHOSPHOPENTOMUTASE"/>
    <property type="match status" value="1"/>
</dbReference>
<sequence length="395" mass="44261">MTMKYKRIFTIVMDSVGCGEMPDAEHYGDRGADTIGHIAKTVGGLTMPAMEKLGYGNLHSILGVEPQRDPQGYYTKMLEASVGKDTMTGHWEMMGLYIDKPFQTFTDTGFPQELIDELEKRTGYKIVGNKSASGTEILDELGEHHMKTKDMIVYTSADSVLQIAAHEEVFGLEELYRCCEIARELTMKDEWKVGRVIARPFIGEGKGHFTRTSNRHDLALKPFGRTVLNELKDKGYDVISVGKIKDIFDGEGITEAYKSTSSHHGMEQTIELTQKDFTGLCFVNLVDFDAKWGHRRNPQGYAQELEDYDQLLTTFLGQLREEDLVIITADHGNDPCHTGTDHTREMVPLILYSPSHQGSGLLPLANTFANLGATVAENFEVSMPEYGESYLSYLK</sequence>
<evidence type="ECO:0000259" key="8">
    <source>
        <dbReference type="Pfam" id="PF01676"/>
    </source>
</evidence>
<comment type="catalytic activity">
    <reaction evidence="6">
        <text>alpha-D-ribose 1-phosphate = D-ribose 5-phosphate</text>
        <dbReference type="Rhea" id="RHEA:18793"/>
        <dbReference type="ChEBI" id="CHEBI:57720"/>
        <dbReference type="ChEBI" id="CHEBI:78346"/>
        <dbReference type="EC" id="5.4.2.7"/>
    </reaction>
</comment>
<proteinExistence type="inferred from homology"/>
<comment type="similarity">
    <text evidence="1 6">Belongs to the phosphopentomutase family.</text>
</comment>
<keyword evidence="4 6" id="KW-0464">Manganese</keyword>
<dbReference type="InterPro" id="IPR010045">
    <property type="entry name" value="DeoB"/>
</dbReference>
<comment type="caution">
    <text evidence="9">The sequence shown here is derived from an EMBL/GenBank/DDBJ whole genome shotgun (WGS) entry which is preliminary data.</text>
</comment>
<feature type="binding site" evidence="6">
    <location>
        <position position="331"/>
    </location>
    <ligand>
        <name>Mn(2+)</name>
        <dbReference type="ChEBI" id="CHEBI:29035"/>
        <label>1</label>
    </ligand>
</feature>
<organism evidence="9 10">
    <name type="scientific">Holdemania filiformis</name>
    <dbReference type="NCBI Taxonomy" id="61171"/>
    <lineage>
        <taxon>Bacteria</taxon>
        <taxon>Bacillati</taxon>
        <taxon>Bacillota</taxon>
        <taxon>Erysipelotrichia</taxon>
        <taxon>Erysipelotrichales</taxon>
        <taxon>Erysipelotrichaceae</taxon>
        <taxon>Holdemania</taxon>
    </lineage>
</organism>
<feature type="binding site" evidence="6">
    <location>
        <position position="294"/>
    </location>
    <ligand>
        <name>Mn(2+)</name>
        <dbReference type="ChEBI" id="CHEBI:29035"/>
        <label>2</label>
    </ligand>
</feature>
<dbReference type="GO" id="GO:0043094">
    <property type="term" value="P:metabolic compound salvage"/>
    <property type="evidence" value="ECO:0007669"/>
    <property type="project" value="UniProtKB-UniRule"/>
</dbReference>
<dbReference type="EC" id="5.4.2.7" evidence="6 7"/>
<evidence type="ECO:0000256" key="1">
    <source>
        <dbReference type="ARBA" id="ARBA00010373"/>
    </source>
</evidence>
<dbReference type="InterPro" id="IPR017850">
    <property type="entry name" value="Alkaline_phosphatase_core_sf"/>
</dbReference>
<dbReference type="GO" id="GO:0006018">
    <property type="term" value="P:2-deoxyribose 1-phosphate catabolic process"/>
    <property type="evidence" value="ECO:0007669"/>
    <property type="project" value="UniProtKB-UniRule"/>
</dbReference>
<dbReference type="GO" id="GO:0009117">
    <property type="term" value="P:nucleotide metabolic process"/>
    <property type="evidence" value="ECO:0007669"/>
    <property type="project" value="UniProtKB-UniRule"/>
</dbReference>
<evidence type="ECO:0000313" key="10">
    <source>
        <dbReference type="Proteomes" id="UP000284178"/>
    </source>
</evidence>
<dbReference type="Gene3D" id="3.30.70.1250">
    <property type="entry name" value="Phosphopentomutase"/>
    <property type="match status" value="1"/>
</dbReference>
<dbReference type="InterPro" id="IPR024052">
    <property type="entry name" value="Phosphopentomutase_DeoB_cap_sf"/>
</dbReference>
<accession>A0A412FY96</accession>
<dbReference type="SUPFAM" id="SSF53649">
    <property type="entry name" value="Alkaline phosphatase-like"/>
    <property type="match status" value="1"/>
</dbReference>
<dbReference type="UniPathway" id="UPA00087">
    <property type="reaction ID" value="UER00173"/>
</dbReference>
<dbReference type="FunFam" id="3.30.70.1250:FF:000001">
    <property type="entry name" value="Phosphopentomutase"/>
    <property type="match status" value="1"/>
</dbReference>
<dbReference type="AlphaFoldDB" id="A0A412FY96"/>
<dbReference type="SUPFAM" id="SSF143856">
    <property type="entry name" value="DeoB insert domain-like"/>
    <property type="match status" value="1"/>
</dbReference>
<feature type="binding site" evidence="6">
    <location>
        <position position="330"/>
    </location>
    <ligand>
        <name>Mn(2+)</name>
        <dbReference type="ChEBI" id="CHEBI:29035"/>
        <label>1</label>
    </ligand>
</feature>
<dbReference type="GO" id="GO:0030145">
    <property type="term" value="F:manganese ion binding"/>
    <property type="evidence" value="ECO:0007669"/>
    <property type="project" value="UniProtKB-UniRule"/>
</dbReference>
<dbReference type="GO" id="GO:0005829">
    <property type="term" value="C:cytosol"/>
    <property type="evidence" value="ECO:0007669"/>
    <property type="project" value="TreeGrafter"/>
</dbReference>
<evidence type="ECO:0000256" key="2">
    <source>
        <dbReference type="ARBA" id="ARBA00022490"/>
    </source>
</evidence>
<comment type="pathway">
    <text evidence="6">Carbohydrate degradation; 2-deoxy-D-ribose 1-phosphate degradation; D-glyceraldehyde 3-phosphate and acetaldehyde from 2-deoxy-alpha-D-ribose 1-phosphate: step 1/2.</text>
</comment>
<comment type="subcellular location">
    <subcellularLocation>
        <location evidence="6">Cytoplasm</location>
    </subcellularLocation>
</comment>
<evidence type="ECO:0000256" key="4">
    <source>
        <dbReference type="ARBA" id="ARBA00023211"/>
    </source>
</evidence>
<dbReference type="NCBIfam" id="TIGR01696">
    <property type="entry name" value="deoB"/>
    <property type="match status" value="1"/>
</dbReference>
<dbReference type="CDD" id="cd16009">
    <property type="entry name" value="PPM"/>
    <property type="match status" value="1"/>
</dbReference>
<gene>
    <name evidence="6 9" type="primary">deoB</name>
    <name evidence="9" type="ORF">DWY25_11235</name>
</gene>
<keyword evidence="5 6" id="KW-0413">Isomerase</keyword>
<dbReference type="EMBL" id="QRUP01000013">
    <property type="protein sequence ID" value="RGR73124.1"/>
    <property type="molecule type" value="Genomic_DNA"/>
</dbReference>
<dbReference type="GO" id="GO:0008973">
    <property type="term" value="F:phosphopentomutase activity"/>
    <property type="evidence" value="ECO:0007669"/>
    <property type="project" value="UniProtKB-UniRule"/>
</dbReference>
<evidence type="ECO:0000256" key="5">
    <source>
        <dbReference type="ARBA" id="ARBA00023235"/>
    </source>
</evidence>
<name>A0A412FY96_9FIRM</name>